<evidence type="ECO:0000313" key="2">
    <source>
        <dbReference type="EMBL" id="NEU70513.1"/>
    </source>
</evidence>
<organism evidence="2 3">
    <name type="scientific">Spirosoma agri</name>
    <dbReference type="NCBI Taxonomy" id="1987381"/>
    <lineage>
        <taxon>Bacteria</taxon>
        <taxon>Pseudomonadati</taxon>
        <taxon>Bacteroidota</taxon>
        <taxon>Cytophagia</taxon>
        <taxon>Cytophagales</taxon>
        <taxon>Cytophagaceae</taxon>
        <taxon>Spirosoma</taxon>
    </lineage>
</organism>
<keyword evidence="1" id="KW-0732">Signal</keyword>
<dbReference type="PROSITE" id="PS51257">
    <property type="entry name" value="PROKAR_LIPOPROTEIN"/>
    <property type="match status" value="1"/>
</dbReference>
<proteinExistence type="predicted"/>
<dbReference type="InterPro" id="IPR025345">
    <property type="entry name" value="DUF4249"/>
</dbReference>
<feature type="signal peptide" evidence="1">
    <location>
        <begin position="1"/>
        <end position="21"/>
    </location>
</feature>
<protein>
    <submittedName>
        <fullName evidence="2">DUF4249 domain-containing protein</fullName>
    </submittedName>
</protein>
<dbReference type="EMBL" id="JAAGNZ010000005">
    <property type="protein sequence ID" value="NEU70513.1"/>
    <property type="molecule type" value="Genomic_DNA"/>
</dbReference>
<reference evidence="2 3" key="1">
    <citation type="submission" date="2020-02" db="EMBL/GenBank/DDBJ databases">
        <title>Draft genome sequence of two Spirosoma agri KCTC 52727 and Spirosoma terrae KCTC 52035.</title>
        <authorList>
            <person name="Rojas J."/>
            <person name="Ambika Manirajan B."/>
            <person name="Ratering S."/>
            <person name="Suarez C."/>
            <person name="Schnell S."/>
        </authorList>
    </citation>
    <scope>NUCLEOTIDE SEQUENCE [LARGE SCALE GENOMIC DNA]</scope>
    <source>
        <strain evidence="2 3">KCTC 52727</strain>
    </source>
</reference>
<keyword evidence="3" id="KW-1185">Reference proteome</keyword>
<name>A0A6M0ITE5_9BACT</name>
<comment type="caution">
    <text evidence="2">The sequence shown here is derived from an EMBL/GenBank/DDBJ whole genome shotgun (WGS) entry which is preliminary data.</text>
</comment>
<accession>A0A6M0ITE5</accession>
<dbReference type="RefSeq" id="WP_164043822.1">
    <property type="nucleotide sequence ID" value="NZ_JAAGNZ010000005.1"/>
</dbReference>
<gene>
    <name evidence="2" type="ORF">GK091_26845</name>
</gene>
<feature type="chain" id="PRO_5026672684" evidence="1">
    <location>
        <begin position="22"/>
        <end position="302"/>
    </location>
</feature>
<evidence type="ECO:0000256" key="1">
    <source>
        <dbReference type="SAM" id="SignalP"/>
    </source>
</evidence>
<evidence type="ECO:0000313" key="3">
    <source>
        <dbReference type="Proteomes" id="UP000477386"/>
    </source>
</evidence>
<dbReference type="Proteomes" id="UP000477386">
    <property type="component" value="Unassembled WGS sequence"/>
</dbReference>
<dbReference type="Pfam" id="PF14054">
    <property type="entry name" value="DUF4249"/>
    <property type="match status" value="1"/>
</dbReference>
<sequence length="302" mass="33231">MKRLPFLYPLAFYLLALCSLSGCETVIDAKLTTGPTQLSVDAVLTDLPGPQTIRLTQTAAYFNSSTPPAALSATVTVLDDAGKTFAFTDPDNDGYYVWQPRSATDTLGHIGRTYQLRINFQGETYNATSRMNRVPTVDSLVFSKVKINPLSKTEGYRAQFYAQDIAGATDYYRIRYFRNGVLANRARDIITSQDGSFRGNANTDGLIFIAPIRRSINPDSLYAFDDVVKVEVQSLTLEAFNFWEELQTQLSNGGLFATPPANVPTNIVNANASGRTAVGFFMTSAVRSRTARVATENLRPDL</sequence>
<dbReference type="AlphaFoldDB" id="A0A6M0ITE5"/>